<dbReference type="SUPFAM" id="SSF102114">
    <property type="entry name" value="Radical SAM enzymes"/>
    <property type="match status" value="1"/>
</dbReference>
<dbReference type="EMBL" id="QCZG01000008">
    <property type="protein sequence ID" value="PWA12487.1"/>
    <property type="molecule type" value="Genomic_DNA"/>
</dbReference>
<dbReference type="SFLD" id="SFLDS00029">
    <property type="entry name" value="Radical_SAM"/>
    <property type="match status" value="1"/>
</dbReference>
<dbReference type="RefSeq" id="WP_116553904.1">
    <property type="nucleotide sequence ID" value="NZ_QCZG01000008.1"/>
</dbReference>
<evidence type="ECO:0000313" key="11">
    <source>
        <dbReference type="EMBL" id="PWA12487.1"/>
    </source>
</evidence>
<evidence type="ECO:0000256" key="4">
    <source>
        <dbReference type="ARBA" id="ARBA00022691"/>
    </source>
</evidence>
<evidence type="ECO:0000256" key="3">
    <source>
        <dbReference type="ARBA" id="ARBA00022617"/>
    </source>
</evidence>
<dbReference type="SFLD" id="SFLDF00562">
    <property type="entry name" value="HemN-like__clustered_with_heat"/>
    <property type="match status" value="1"/>
</dbReference>
<dbReference type="Proteomes" id="UP000245998">
    <property type="component" value="Unassembled WGS sequence"/>
</dbReference>
<dbReference type="GO" id="GO:0006779">
    <property type="term" value="P:porphyrin-containing compound biosynthetic process"/>
    <property type="evidence" value="ECO:0007669"/>
    <property type="project" value="InterPro"/>
</dbReference>
<dbReference type="InterPro" id="IPR004559">
    <property type="entry name" value="HemW-like"/>
</dbReference>
<feature type="domain" description="Radical SAM core" evidence="10">
    <location>
        <begin position="1"/>
        <end position="233"/>
    </location>
</feature>
<dbReference type="SMART" id="SM00729">
    <property type="entry name" value="Elp3"/>
    <property type="match status" value="1"/>
</dbReference>
<dbReference type="PROSITE" id="PS51918">
    <property type="entry name" value="RADICAL_SAM"/>
    <property type="match status" value="1"/>
</dbReference>
<evidence type="ECO:0000256" key="5">
    <source>
        <dbReference type="ARBA" id="ARBA00022723"/>
    </source>
</evidence>
<evidence type="ECO:0000256" key="6">
    <source>
        <dbReference type="ARBA" id="ARBA00023004"/>
    </source>
</evidence>
<evidence type="ECO:0000313" key="12">
    <source>
        <dbReference type="Proteomes" id="UP000245998"/>
    </source>
</evidence>
<dbReference type="NCBIfam" id="TIGR00539">
    <property type="entry name" value="hemN_rel"/>
    <property type="match status" value="1"/>
</dbReference>
<dbReference type="AlphaFoldDB" id="A0A2U1K4N5"/>
<dbReference type="InterPro" id="IPR034505">
    <property type="entry name" value="Coproporphyrinogen-III_oxidase"/>
</dbReference>
<gene>
    <name evidence="11" type="ORF">DCC39_05600</name>
</gene>
<dbReference type="InterPro" id="IPR010723">
    <property type="entry name" value="HemN_C"/>
</dbReference>
<organism evidence="11 12">
    <name type="scientific">Pueribacillus theae</name>
    <dbReference type="NCBI Taxonomy" id="2171751"/>
    <lineage>
        <taxon>Bacteria</taxon>
        <taxon>Bacillati</taxon>
        <taxon>Bacillota</taxon>
        <taxon>Bacilli</taxon>
        <taxon>Bacillales</taxon>
        <taxon>Bacillaceae</taxon>
        <taxon>Pueribacillus</taxon>
    </lineage>
</organism>
<comment type="subcellular location">
    <subcellularLocation>
        <location evidence="9">Cytoplasm</location>
    </subcellularLocation>
</comment>
<keyword evidence="3 9" id="KW-0349">Heme</keyword>
<name>A0A2U1K4N5_9BACI</name>
<dbReference type="PANTHER" id="PTHR13932:SF5">
    <property type="entry name" value="RADICAL S-ADENOSYL METHIONINE DOMAIN-CONTAINING PROTEIN 1, MITOCHONDRIAL"/>
    <property type="match status" value="1"/>
</dbReference>
<accession>A0A2U1K4N5</accession>
<evidence type="ECO:0000256" key="9">
    <source>
        <dbReference type="RuleBase" id="RU364116"/>
    </source>
</evidence>
<protein>
    <recommendedName>
        <fullName evidence="2 9">Heme chaperone HemW</fullName>
    </recommendedName>
</protein>
<dbReference type="CDD" id="cd01335">
    <property type="entry name" value="Radical_SAM"/>
    <property type="match status" value="1"/>
</dbReference>
<evidence type="ECO:0000259" key="10">
    <source>
        <dbReference type="PROSITE" id="PS51918"/>
    </source>
</evidence>
<dbReference type="OrthoDB" id="9808022at2"/>
<dbReference type="SFLD" id="SFLDF00288">
    <property type="entry name" value="HemN-like__clustered_with_nucl"/>
    <property type="match status" value="1"/>
</dbReference>
<evidence type="ECO:0000256" key="2">
    <source>
        <dbReference type="ARBA" id="ARBA00017228"/>
    </source>
</evidence>
<evidence type="ECO:0000256" key="8">
    <source>
        <dbReference type="ARBA" id="ARBA00023186"/>
    </source>
</evidence>
<dbReference type="InterPro" id="IPR006638">
    <property type="entry name" value="Elp3/MiaA/NifB-like_rSAM"/>
</dbReference>
<dbReference type="SFLD" id="SFLDG01082">
    <property type="entry name" value="B12-binding_domain_containing"/>
    <property type="match status" value="1"/>
</dbReference>
<reference evidence="11 12" key="1">
    <citation type="submission" date="2018-04" db="EMBL/GenBank/DDBJ databases">
        <title>Camelliibacillus theae gen. nov., sp. nov., isolated from Pu'er tea.</title>
        <authorList>
            <person name="Niu L."/>
        </authorList>
    </citation>
    <scope>NUCLEOTIDE SEQUENCE [LARGE SCALE GENOMIC DNA]</scope>
    <source>
        <strain evidence="11 12">T8</strain>
    </source>
</reference>
<dbReference type="Pfam" id="PF04055">
    <property type="entry name" value="Radical_SAM"/>
    <property type="match status" value="1"/>
</dbReference>
<dbReference type="PANTHER" id="PTHR13932">
    <property type="entry name" value="COPROPORPHYRINIGEN III OXIDASE"/>
    <property type="match status" value="1"/>
</dbReference>
<keyword evidence="12" id="KW-1185">Reference proteome</keyword>
<dbReference type="InterPro" id="IPR007197">
    <property type="entry name" value="rSAM"/>
</dbReference>
<dbReference type="Gene3D" id="3.20.20.70">
    <property type="entry name" value="Aldolase class I"/>
    <property type="match status" value="1"/>
</dbReference>
<dbReference type="Pfam" id="PF06969">
    <property type="entry name" value="HemN_C"/>
    <property type="match status" value="1"/>
</dbReference>
<dbReference type="GO" id="GO:0004109">
    <property type="term" value="F:coproporphyrinogen oxidase activity"/>
    <property type="evidence" value="ECO:0007669"/>
    <property type="project" value="InterPro"/>
</dbReference>
<sequence length="379" mass="43975">MVQSVYFHIPFCEQICYYCDFNKFFLKNQPVDEYLDDMAKEMENTVKRFSYSRMKTAFVGGGTPSVLNEKQFDRFFGAIHSNFKFEPGYEFTFEANPGSLDYDKLKALKEYGVNRLSIGVQAFQDELLKRIGRNHQENDIYENIELARQAGFNNISIDLMSGLPGQTLRMFKESLEKAKKLPIDHVSSYSLQIEPKTIFYNQMNAGTLHLPPEEEETAMFEELIKQMRDNGFIHYEISNFAKPGKESKHNLTYWDNNEYYGIGAGAHSYIDGVRRENAGPLKKYMLLVKKEGFPYFRENRLTLEQKMEEEMFMGLRKRTGVSKDIFYHKFGRTIDDVYGRAIDQLLKKGLITIDNESVCLTEQGVFLGNEAFEAFLIDG</sequence>
<proteinExistence type="inferred from homology"/>
<keyword evidence="8 9" id="KW-0143">Chaperone</keyword>
<dbReference type="InterPro" id="IPR013785">
    <property type="entry name" value="Aldolase_TIM"/>
</dbReference>
<keyword evidence="5 9" id="KW-0479">Metal-binding</keyword>
<comment type="function">
    <text evidence="9">Probably acts as a heme chaperone, transferring heme to an unknown acceptor. Binds one molecule of heme per monomer, possibly covalently. Binds 1 [4Fe-4S] cluster. The cluster is coordinated with 3 cysteines and an exchangeable S-adenosyl-L-methionine.</text>
</comment>
<evidence type="ECO:0000256" key="1">
    <source>
        <dbReference type="ARBA" id="ARBA00006100"/>
    </source>
</evidence>
<dbReference type="GO" id="GO:0046872">
    <property type="term" value="F:metal ion binding"/>
    <property type="evidence" value="ECO:0007669"/>
    <property type="project" value="UniProtKB-UniRule"/>
</dbReference>
<keyword evidence="6 9" id="KW-0408">Iron</keyword>
<dbReference type="GO" id="GO:0005737">
    <property type="term" value="C:cytoplasm"/>
    <property type="evidence" value="ECO:0007669"/>
    <property type="project" value="UniProtKB-SubCell"/>
</dbReference>
<keyword evidence="7 9" id="KW-0411">Iron-sulfur</keyword>
<keyword evidence="4 9" id="KW-0949">S-adenosyl-L-methionine</keyword>
<evidence type="ECO:0000256" key="7">
    <source>
        <dbReference type="ARBA" id="ARBA00023014"/>
    </source>
</evidence>
<comment type="caution">
    <text evidence="11">The sequence shown here is derived from an EMBL/GenBank/DDBJ whole genome shotgun (WGS) entry which is preliminary data.</text>
</comment>
<dbReference type="SFLD" id="SFLDG01065">
    <property type="entry name" value="anaerobic_coproporphyrinogen-I"/>
    <property type="match status" value="1"/>
</dbReference>
<comment type="similarity">
    <text evidence="1">Belongs to the anaerobic coproporphyrinogen-III oxidase family. HemW subfamily.</text>
</comment>
<dbReference type="GO" id="GO:0051539">
    <property type="term" value="F:4 iron, 4 sulfur cluster binding"/>
    <property type="evidence" value="ECO:0007669"/>
    <property type="project" value="UniProtKB-UniRule"/>
</dbReference>
<dbReference type="InterPro" id="IPR058240">
    <property type="entry name" value="rSAM_sf"/>
</dbReference>
<keyword evidence="9" id="KW-0963">Cytoplasm</keyword>
<keyword evidence="9" id="KW-0004">4Fe-4S</keyword>